<sequence length="63" mass="7268">MAVSKKKVIESINAMPEEEFVDIDVLLERIMLLNKIEAGEKNIDEGKTYTTEEAKEKLSKWLQ</sequence>
<reference evidence="1 2" key="1">
    <citation type="submission" date="2016-10" db="EMBL/GenBank/DDBJ databases">
        <authorList>
            <person name="de Groot N.N."/>
        </authorList>
    </citation>
    <scope>NUCLEOTIDE SEQUENCE [LARGE SCALE GENOMIC DNA]</scope>
    <source>
        <strain evidence="1 2">DSM 28286</strain>
    </source>
</reference>
<dbReference type="Proteomes" id="UP000199031">
    <property type="component" value="Unassembled WGS sequence"/>
</dbReference>
<evidence type="ECO:0000313" key="2">
    <source>
        <dbReference type="Proteomes" id="UP000199031"/>
    </source>
</evidence>
<keyword evidence="2" id="KW-1185">Reference proteome</keyword>
<dbReference type="OrthoDB" id="799583at2"/>
<name>A0A1I5V7F8_9BACT</name>
<gene>
    <name evidence="1" type="ORF">SAMN05444277_104256</name>
</gene>
<evidence type="ECO:0008006" key="3">
    <source>
        <dbReference type="Google" id="ProtNLM"/>
    </source>
</evidence>
<proteinExistence type="predicted"/>
<evidence type="ECO:0000313" key="1">
    <source>
        <dbReference type="EMBL" id="SFQ03464.1"/>
    </source>
</evidence>
<dbReference type="EMBL" id="FOXQ01000004">
    <property type="protein sequence ID" value="SFQ03464.1"/>
    <property type="molecule type" value="Genomic_DNA"/>
</dbReference>
<dbReference type="RefSeq" id="WP_090657574.1">
    <property type="nucleotide sequence ID" value="NZ_FOXQ01000004.1"/>
</dbReference>
<accession>A0A1I5V7F8</accession>
<protein>
    <recommendedName>
        <fullName evidence="3">Addiction module component</fullName>
    </recommendedName>
</protein>
<organism evidence="1 2">
    <name type="scientific">Parafilimonas terrae</name>
    <dbReference type="NCBI Taxonomy" id="1465490"/>
    <lineage>
        <taxon>Bacteria</taxon>
        <taxon>Pseudomonadati</taxon>
        <taxon>Bacteroidota</taxon>
        <taxon>Chitinophagia</taxon>
        <taxon>Chitinophagales</taxon>
        <taxon>Chitinophagaceae</taxon>
        <taxon>Parafilimonas</taxon>
    </lineage>
</organism>
<dbReference type="AlphaFoldDB" id="A0A1I5V7F8"/>